<reference evidence="1 2" key="1">
    <citation type="submission" date="2024-05" db="EMBL/GenBank/DDBJ databases">
        <title>Genome sequencing and assembly of Indian major carp, Cirrhinus mrigala (Hamilton, 1822).</title>
        <authorList>
            <person name="Mohindra V."/>
            <person name="Chowdhury L.M."/>
            <person name="Lal K."/>
            <person name="Jena J.K."/>
        </authorList>
    </citation>
    <scope>NUCLEOTIDE SEQUENCE [LARGE SCALE GENOMIC DNA]</scope>
    <source>
        <strain evidence="1">CM1030</strain>
        <tissue evidence="1">Blood</tissue>
    </source>
</reference>
<dbReference type="Proteomes" id="UP001529510">
    <property type="component" value="Unassembled WGS sequence"/>
</dbReference>
<keyword evidence="2" id="KW-1185">Reference proteome</keyword>
<comment type="caution">
    <text evidence="1">The sequence shown here is derived from an EMBL/GenBank/DDBJ whole genome shotgun (WGS) entry which is preliminary data.</text>
</comment>
<evidence type="ECO:0000313" key="2">
    <source>
        <dbReference type="Proteomes" id="UP001529510"/>
    </source>
</evidence>
<evidence type="ECO:0000313" key="1">
    <source>
        <dbReference type="EMBL" id="KAL0202910.1"/>
    </source>
</evidence>
<dbReference type="EMBL" id="JAMKFB020000001">
    <property type="protein sequence ID" value="KAL0202910.1"/>
    <property type="molecule type" value="Genomic_DNA"/>
</dbReference>
<protein>
    <submittedName>
        <fullName evidence="1">Uncharacterized protein</fullName>
    </submittedName>
</protein>
<proteinExistence type="predicted"/>
<name>A0ABD0S088_CIRMR</name>
<organism evidence="1 2">
    <name type="scientific">Cirrhinus mrigala</name>
    <name type="common">Mrigala</name>
    <dbReference type="NCBI Taxonomy" id="683832"/>
    <lineage>
        <taxon>Eukaryota</taxon>
        <taxon>Metazoa</taxon>
        <taxon>Chordata</taxon>
        <taxon>Craniata</taxon>
        <taxon>Vertebrata</taxon>
        <taxon>Euteleostomi</taxon>
        <taxon>Actinopterygii</taxon>
        <taxon>Neopterygii</taxon>
        <taxon>Teleostei</taxon>
        <taxon>Ostariophysi</taxon>
        <taxon>Cypriniformes</taxon>
        <taxon>Cyprinidae</taxon>
        <taxon>Labeoninae</taxon>
        <taxon>Labeonini</taxon>
        <taxon>Cirrhinus</taxon>
    </lineage>
</organism>
<feature type="non-terminal residue" evidence="1">
    <location>
        <position position="1"/>
    </location>
</feature>
<dbReference type="AlphaFoldDB" id="A0ABD0S088"/>
<accession>A0ABD0S088</accession>
<sequence>DVEILTNIRPEDRPVLDTYLDPSGVTFVELVYSDGDSNATIRTIKPLDADELKG</sequence>
<gene>
    <name evidence="1" type="ORF">M9458_000928</name>
</gene>
<feature type="non-terminal residue" evidence="1">
    <location>
        <position position="54"/>
    </location>
</feature>